<dbReference type="Proteomes" id="UP000688137">
    <property type="component" value="Unassembled WGS sequence"/>
</dbReference>
<protein>
    <submittedName>
        <fullName evidence="1">Uncharacterized protein</fullName>
    </submittedName>
</protein>
<dbReference type="AlphaFoldDB" id="A0A8S1JN26"/>
<dbReference type="EMBL" id="CAJJDM010000001">
    <property type="protein sequence ID" value="CAD8043201.1"/>
    <property type="molecule type" value="Genomic_DNA"/>
</dbReference>
<evidence type="ECO:0000313" key="2">
    <source>
        <dbReference type="Proteomes" id="UP000688137"/>
    </source>
</evidence>
<sequence>MNINSIYSEYAKNDETLKNAKFLDRKLIQKNQTNEIDEEFLKKKEKRNRKFFLKRSISLLQICKQSGKIDFQIGSDFLHIEIMQGGHYPHNQYNFKEVRSEVYLDDTEFQSSNITCSLENASKSILKKCRNLQSEQNCKSFSQIQQQFKEVNQFCQLIKKQDNQKNCQLDSYLLDAVLINQNNQFDQQIQETKQILIEQHLAIINSLQT</sequence>
<organism evidence="1 2">
    <name type="scientific">Paramecium primaurelia</name>
    <dbReference type="NCBI Taxonomy" id="5886"/>
    <lineage>
        <taxon>Eukaryota</taxon>
        <taxon>Sar</taxon>
        <taxon>Alveolata</taxon>
        <taxon>Ciliophora</taxon>
        <taxon>Intramacronucleata</taxon>
        <taxon>Oligohymenophorea</taxon>
        <taxon>Peniculida</taxon>
        <taxon>Parameciidae</taxon>
        <taxon>Paramecium</taxon>
    </lineage>
</organism>
<name>A0A8S1JN26_PARPR</name>
<accession>A0A8S1JN26</accession>
<comment type="caution">
    <text evidence="1">The sequence shown here is derived from an EMBL/GenBank/DDBJ whole genome shotgun (WGS) entry which is preliminary data.</text>
</comment>
<proteinExistence type="predicted"/>
<dbReference type="OMA" id="GHYPHNQ"/>
<reference evidence="1" key="1">
    <citation type="submission" date="2021-01" db="EMBL/GenBank/DDBJ databases">
        <authorList>
            <consortium name="Genoscope - CEA"/>
            <person name="William W."/>
        </authorList>
    </citation>
    <scope>NUCLEOTIDE SEQUENCE</scope>
</reference>
<evidence type="ECO:0000313" key="1">
    <source>
        <dbReference type="EMBL" id="CAD8043201.1"/>
    </source>
</evidence>
<keyword evidence="2" id="KW-1185">Reference proteome</keyword>
<gene>
    <name evidence="1" type="ORF">PPRIM_AZ9-3.1.T0040425</name>
</gene>